<dbReference type="PANTHER" id="PTHR12993:SF26">
    <property type="entry name" value="1D-MYO-INOSITOL 2-ACETAMIDO-2-DEOXY-ALPHA-D-GLUCOPYRANOSIDE DEACETYLASE"/>
    <property type="match status" value="1"/>
</dbReference>
<dbReference type="InterPro" id="IPR003737">
    <property type="entry name" value="GlcNAc_PI_deacetylase-related"/>
</dbReference>
<dbReference type="EMBL" id="FOBF01000001">
    <property type="protein sequence ID" value="SEK42945.1"/>
    <property type="molecule type" value="Genomic_DNA"/>
</dbReference>
<accession>A0A1H7H499</accession>
<gene>
    <name evidence="4" type="primary">mshB</name>
    <name evidence="5" type="ORF">SAMN05660976_00528</name>
</gene>
<dbReference type="GO" id="GO:0035595">
    <property type="term" value="F:N-acetylglucosaminylinositol deacetylase activity"/>
    <property type="evidence" value="ECO:0007669"/>
    <property type="project" value="UniProtKB-EC"/>
</dbReference>
<dbReference type="Gene3D" id="3.40.50.10320">
    <property type="entry name" value="LmbE-like"/>
    <property type="match status" value="1"/>
</dbReference>
<evidence type="ECO:0000256" key="2">
    <source>
        <dbReference type="ARBA" id="ARBA00022801"/>
    </source>
</evidence>
<dbReference type="NCBIfam" id="TIGR03445">
    <property type="entry name" value="mycothiol_MshB"/>
    <property type="match status" value="1"/>
</dbReference>
<feature type="binding site" evidence="4">
    <location>
        <position position="14"/>
    </location>
    <ligand>
        <name>Zn(2+)</name>
        <dbReference type="ChEBI" id="CHEBI:29105"/>
    </ligand>
</feature>
<reference evidence="5 6" key="1">
    <citation type="submission" date="2016-10" db="EMBL/GenBank/DDBJ databases">
        <authorList>
            <person name="de Groot N.N."/>
        </authorList>
    </citation>
    <scope>NUCLEOTIDE SEQUENCE [LARGE SCALE GENOMIC DNA]</scope>
    <source>
        <strain evidence="5 6">DSM 43357</strain>
    </source>
</reference>
<feature type="binding site" evidence="4">
    <location>
        <position position="17"/>
    </location>
    <ligand>
        <name>Zn(2+)</name>
        <dbReference type="ChEBI" id="CHEBI:29105"/>
    </ligand>
</feature>
<dbReference type="AlphaFoldDB" id="A0A1H7H499"/>
<dbReference type="HAMAP" id="MF_01696">
    <property type="entry name" value="MshB"/>
    <property type="match status" value="1"/>
</dbReference>
<evidence type="ECO:0000256" key="3">
    <source>
        <dbReference type="ARBA" id="ARBA00022833"/>
    </source>
</evidence>
<dbReference type="GO" id="GO:0010125">
    <property type="term" value="P:mycothiol biosynthetic process"/>
    <property type="evidence" value="ECO:0007669"/>
    <property type="project" value="UniProtKB-UniRule"/>
</dbReference>
<dbReference type="InterPro" id="IPR017810">
    <property type="entry name" value="Mycothiol_biosynthesis_MshB"/>
</dbReference>
<comment type="cofactor">
    <cofactor evidence="4">
        <name>Zn(2+)</name>
        <dbReference type="ChEBI" id="CHEBI:29105"/>
    </cofactor>
    <text evidence="4">Binds 1 zinc ion per subunit.</text>
</comment>
<dbReference type="EC" id="3.5.1.103" evidence="4"/>
<comment type="catalytic activity">
    <reaction evidence="4">
        <text>1D-myo-inositol 2-acetamido-2-deoxy-alpha-D-glucopyranoside + H2O = 1D-myo-inositol 2-amino-2-deoxy-alpha-D-glucopyranoside + acetate</text>
        <dbReference type="Rhea" id="RHEA:26180"/>
        <dbReference type="ChEBI" id="CHEBI:15377"/>
        <dbReference type="ChEBI" id="CHEBI:30089"/>
        <dbReference type="ChEBI" id="CHEBI:52442"/>
        <dbReference type="ChEBI" id="CHEBI:58886"/>
        <dbReference type="EC" id="3.5.1.103"/>
    </reaction>
</comment>
<protein>
    <recommendedName>
        <fullName evidence="4">1D-myo-inositol 2-acetamido-2-deoxy-alpha-D-glucopyranoside deacetylase</fullName>
        <shortName evidence="4">GlcNAc-Ins deacetylase</shortName>
        <ecNumber evidence="4">3.5.1.103</ecNumber>
    </recommendedName>
    <alternativeName>
        <fullName evidence="4">N-acetyl-1-D-myo-inositol-2-amino-2-deoxy-alpha-D-glucopyranoside deacetylase</fullName>
    </alternativeName>
</protein>
<feature type="binding site" evidence="4">
    <location>
        <position position="149"/>
    </location>
    <ligand>
        <name>Zn(2+)</name>
        <dbReference type="ChEBI" id="CHEBI:29105"/>
    </ligand>
</feature>
<dbReference type="Pfam" id="PF02585">
    <property type="entry name" value="PIG-L"/>
    <property type="match status" value="1"/>
</dbReference>
<evidence type="ECO:0000256" key="4">
    <source>
        <dbReference type="HAMAP-Rule" id="MF_01696"/>
    </source>
</evidence>
<keyword evidence="1 4" id="KW-0479">Metal-binding</keyword>
<evidence type="ECO:0000313" key="5">
    <source>
        <dbReference type="EMBL" id="SEK42945.1"/>
    </source>
</evidence>
<dbReference type="PANTHER" id="PTHR12993">
    <property type="entry name" value="N-ACETYLGLUCOSAMINYL-PHOSPHATIDYLINOSITOL DE-N-ACETYLASE-RELATED"/>
    <property type="match status" value="1"/>
</dbReference>
<dbReference type="SUPFAM" id="SSF102588">
    <property type="entry name" value="LmbE-like"/>
    <property type="match status" value="1"/>
</dbReference>
<evidence type="ECO:0000313" key="6">
    <source>
        <dbReference type="Proteomes" id="UP000198953"/>
    </source>
</evidence>
<dbReference type="Proteomes" id="UP000198953">
    <property type="component" value="Unassembled WGS sequence"/>
</dbReference>
<organism evidence="5 6">
    <name type="scientific">Nonomuraea pusilla</name>
    <dbReference type="NCBI Taxonomy" id="46177"/>
    <lineage>
        <taxon>Bacteria</taxon>
        <taxon>Bacillati</taxon>
        <taxon>Actinomycetota</taxon>
        <taxon>Actinomycetes</taxon>
        <taxon>Streptosporangiales</taxon>
        <taxon>Streptosporangiaceae</taxon>
        <taxon>Nonomuraea</taxon>
    </lineage>
</organism>
<dbReference type="STRING" id="46177.SAMN05660976_00528"/>
<evidence type="ECO:0000256" key="1">
    <source>
        <dbReference type="ARBA" id="ARBA00022723"/>
    </source>
</evidence>
<keyword evidence="2 4" id="KW-0378">Hydrolase</keyword>
<name>A0A1H7H499_9ACTN</name>
<keyword evidence="6" id="KW-1185">Reference proteome</keyword>
<dbReference type="InterPro" id="IPR024078">
    <property type="entry name" value="LmbE-like_dom_sf"/>
</dbReference>
<proteinExistence type="inferred from homology"/>
<sequence length="303" mass="32723">MAMTDRRLLLVHAHPDDESIGTGATMAKYVAEGAHVTLVTCTLGEEGEVIPGDLAHLASDRDDALGPYRVGELAAACAALGVEDHRFLGGQGRWRDSGMMGAATNERPQAFWRADLDEAAGELVKIIREVRPQVLVTYDGNGFYGHPDHIQAHRVAHRAFELAAEPGFGEGRAWQVAKLYHTAHPRSVLRRTVEALREADHGFVVEDVDDLPFGTPDEDITTEIDARPWIGNKMEAMRAHATQITVADPWFALSNNVGQEVLGVEHYVLAVGVPGRAVPGPAVEAGGLGEPHNRENDLFAGIG</sequence>
<comment type="function">
    <text evidence="4">Catalyzes the deacetylation of 1D-myo-inositol 2-acetamido-2-deoxy-alpha-D-glucopyranoside (GlcNAc-Ins) in the mycothiol biosynthesis pathway.</text>
</comment>
<comment type="similarity">
    <text evidence="4">Belongs to the MshB deacetylase family.</text>
</comment>
<keyword evidence="3 4" id="KW-0862">Zinc</keyword>
<dbReference type="GO" id="GO:0008270">
    <property type="term" value="F:zinc ion binding"/>
    <property type="evidence" value="ECO:0007669"/>
    <property type="project" value="UniProtKB-UniRule"/>
</dbReference>